<feature type="transmembrane region" description="Helical" evidence="7">
    <location>
        <begin position="166"/>
        <end position="185"/>
    </location>
</feature>
<organism evidence="10 11">
    <name type="scientific">Croceimicrobium hydrocarbonivorans</name>
    <dbReference type="NCBI Taxonomy" id="2761580"/>
    <lineage>
        <taxon>Bacteria</taxon>
        <taxon>Pseudomonadati</taxon>
        <taxon>Bacteroidota</taxon>
        <taxon>Flavobacteriia</taxon>
        <taxon>Flavobacteriales</taxon>
        <taxon>Owenweeksiaceae</taxon>
        <taxon>Croceimicrobium</taxon>
    </lineage>
</organism>
<dbReference type="GO" id="GO:0016020">
    <property type="term" value="C:membrane"/>
    <property type="evidence" value="ECO:0007669"/>
    <property type="project" value="UniProtKB-SubCell"/>
</dbReference>
<evidence type="ECO:0000256" key="2">
    <source>
        <dbReference type="ARBA" id="ARBA00009045"/>
    </source>
</evidence>
<dbReference type="Pfam" id="PF01694">
    <property type="entry name" value="Rhomboid"/>
    <property type="match status" value="1"/>
</dbReference>
<feature type="transmembrane region" description="Helical" evidence="7">
    <location>
        <begin position="6"/>
        <end position="23"/>
    </location>
</feature>
<keyword evidence="10" id="KW-0645">Protease</keyword>
<evidence type="ECO:0000259" key="9">
    <source>
        <dbReference type="Pfam" id="PF20216"/>
    </source>
</evidence>
<keyword evidence="6 7" id="KW-0472">Membrane</keyword>
<evidence type="ECO:0000256" key="4">
    <source>
        <dbReference type="ARBA" id="ARBA00022801"/>
    </source>
</evidence>
<feature type="transmembrane region" description="Helical" evidence="7">
    <location>
        <begin position="83"/>
        <end position="101"/>
    </location>
</feature>
<keyword evidence="3 7" id="KW-0812">Transmembrane</keyword>
<dbReference type="SUPFAM" id="SSF144091">
    <property type="entry name" value="Rhomboid-like"/>
    <property type="match status" value="1"/>
</dbReference>
<comment type="similarity">
    <text evidence="2">Belongs to the peptidase S54 family.</text>
</comment>
<keyword evidence="5 7" id="KW-1133">Transmembrane helix</keyword>
<dbReference type="InterPro" id="IPR050925">
    <property type="entry name" value="Rhomboid_protease_S54"/>
</dbReference>
<protein>
    <submittedName>
        <fullName evidence="10">Rhomboid family intramembrane serine protease</fullName>
    </submittedName>
</protein>
<feature type="domain" description="DUF6576" evidence="9">
    <location>
        <begin position="230"/>
        <end position="271"/>
    </location>
</feature>
<dbReference type="InterPro" id="IPR022764">
    <property type="entry name" value="Peptidase_S54_rhomboid_dom"/>
</dbReference>
<proteinExistence type="inferred from homology"/>
<feature type="transmembrane region" description="Helical" evidence="7">
    <location>
        <begin position="197"/>
        <end position="213"/>
    </location>
</feature>
<dbReference type="Proteomes" id="UP000516305">
    <property type="component" value="Chromosome"/>
</dbReference>
<feature type="transmembrane region" description="Helical" evidence="7">
    <location>
        <begin position="44"/>
        <end position="71"/>
    </location>
</feature>
<dbReference type="KEGG" id="chyd:H4K34_00535"/>
<accession>A0A7H0VF58</accession>
<evidence type="ECO:0000256" key="7">
    <source>
        <dbReference type="SAM" id="Phobius"/>
    </source>
</evidence>
<dbReference type="AlphaFoldDB" id="A0A7H0VF58"/>
<sequence length="273" mass="31103">MHSLETAGFLILGLTALTTYLAFQDRQRFEAMLLRVADLKAGQYYRLFTSGFIHVDWTHFFFNMFSLYIFAGSLEDSLGMLNFVLIYFSSMAAGSLLAWFYHQNNPEYRAVGASGAISGIIFSAIVMEPGMELSMFFLPFFFPAWIYGLGFILYSIYGIGKQHDNIGHEAHLGGALAGLLLTLLLEPQVMQTNTMTIIYLAVPSLVFLIILFFRPQLLQWNTGGPGQSMTIDDRYRARRADQEEELNRILDKVKHSGPETLTDQERQFLRDHY</sequence>
<evidence type="ECO:0000256" key="1">
    <source>
        <dbReference type="ARBA" id="ARBA00004141"/>
    </source>
</evidence>
<dbReference type="Pfam" id="PF20216">
    <property type="entry name" value="DUF6576"/>
    <property type="match status" value="1"/>
</dbReference>
<feature type="transmembrane region" description="Helical" evidence="7">
    <location>
        <begin position="133"/>
        <end position="154"/>
    </location>
</feature>
<evidence type="ECO:0000256" key="6">
    <source>
        <dbReference type="ARBA" id="ARBA00023136"/>
    </source>
</evidence>
<name>A0A7H0VF58_9FLAO</name>
<dbReference type="PANTHER" id="PTHR43731:SF14">
    <property type="entry name" value="PRESENILIN-ASSOCIATED RHOMBOID-LIKE PROTEIN, MITOCHONDRIAL"/>
    <property type="match status" value="1"/>
</dbReference>
<reference evidence="10 11" key="1">
    <citation type="submission" date="2020-08" db="EMBL/GenBank/DDBJ databases">
        <title>Croceimicrobium hydrocarbonivorans gen. nov., sp. nov., a novel marine bacterium isolated from a bacterial consortium that degrades polyethylene terephthalate.</title>
        <authorList>
            <person name="Liu R."/>
        </authorList>
    </citation>
    <scope>NUCLEOTIDE SEQUENCE [LARGE SCALE GENOMIC DNA]</scope>
    <source>
        <strain evidence="10 11">A20-9</strain>
    </source>
</reference>
<dbReference type="GO" id="GO:0004252">
    <property type="term" value="F:serine-type endopeptidase activity"/>
    <property type="evidence" value="ECO:0007669"/>
    <property type="project" value="InterPro"/>
</dbReference>
<feature type="transmembrane region" description="Helical" evidence="7">
    <location>
        <begin position="108"/>
        <end position="127"/>
    </location>
</feature>
<dbReference type="InterPro" id="IPR046483">
    <property type="entry name" value="DUF6576"/>
</dbReference>
<evidence type="ECO:0000313" key="10">
    <source>
        <dbReference type="EMBL" id="QNR24356.1"/>
    </source>
</evidence>
<keyword evidence="11" id="KW-1185">Reference proteome</keyword>
<evidence type="ECO:0000259" key="8">
    <source>
        <dbReference type="Pfam" id="PF01694"/>
    </source>
</evidence>
<evidence type="ECO:0000313" key="11">
    <source>
        <dbReference type="Proteomes" id="UP000516305"/>
    </source>
</evidence>
<comment type="subcellular location">
    <subcellularLocation>
        <location evidence="1">Membrane</location>
        <topology evidence="1">Multi-pass membrane protein</topology>
    </subcellularLocation>
</comment>
<evidence type="ECO:0000256" key="5">
    <source>
        <dbReference type="ARBA" id="ARBA00022989"/>
    </source>
</evidence>
<gene>
    <name evidence="10" type="ORF">H4K34_00535</name>
</gene>
<evidence type="ECO:0000256" key="3">
    <source>
        <dbReference type="ARBA" id="ARBA00022692"/>
    </source>
</evidence>
<dbReference type="PANTHER" id="PTHR43731">
    <property type="entry name" value="RHOMBOID PROTEASE"/>
    <property type="match status" value="1"/>
</dbReference>
<dbReference type="GO" id="GO:0006508">
    <property type="term" value="P:proteolysis"/>
    <property type="evidence" value="ECO:0007669"/>
    <property type="project" value="UniProtKB-KW"/>
</dbReference>
<dbReference type="Gene3D" id="1.20.1540.10">
    <property type="entry name" value="Rhomboid-like"/>
    <property type="match status" value="1"/>
</dbReference>
<keyword evidence="4" id="KW-0378">Hydrolase</keyword>
<dbReference type="RefSeq" id="WP_210758883.1">
    <property type="nucleotide sequence ID" value="NZ_CP060139.1"/>
</dbReference>
<feature type="domain" description="Peptidase S54 rhomboid" evidence="8">
    <location>
        <begin position="42"/>
        <end position="185"/>
    </location>
</feature>
<dbReference type="InterPro" id="IPR035952">
    <property type="entry name" value="Rhomboid-like_sf"/>
</dbReference>
<dbReference type="EMBL" id="CP060139">
    <property type="protein sequence ID" value="QNR24356.1"/>
    <property type="molecule type" value="Genomic_DNA"/>
</dbReference>